<sequence length="511" mass="50521">MAGICDVPVISAVCGTASSAAGNLIAGPFNWLADAIAAVAQWLFEGMWALIMDTTSVNVNEPGLLQVYDIVFGIAIFVMLGFFLLQLITGMIHRDPGALSRAGIGLAKSVLGSFVAVTITATLLAIVDELSTGLIQATGNTVDGMGAKLEVFALSIGAVTTAAPGAGALLTIFLGSLMIAGCAILWFSLLIRKALILLSTVMAPIALSGMSWDTTRGWVGKWAGFMLAMIVSKLVVVTIFLIAITQVDSPISLDISSIANPIAGIALLLMAAFAPYLVYKVISFMGFDIYHAMSMEQEAKQAANRPLPLPNMPDTDAVKKVLGNKGDTGSPDSGGDSTPPPGPPDLTPSGTGSPPDTPTPRAGTNSTGGAGTASTGSASQAAGAGAATDGAGAAAGGAAAAGPAAGAVLAAELAQQAATAGPQAGGAVGAGGEAQMSAATDAATPSSTPTAGGPATQTPPLSSPPASPQPPEAAPAGQPNQAPPTQTPPPQTSPPQAPPPGPKPAPTPPTE</sequence>
<keyword evidence="2" id="KW-1133">Transmembrane helix</keyword>
<protein>
    <submittedName>
        <fullName evidence="3">Conjugal transfer protein TrbL</fullName>
    </submittedName>
</protein>
<keyword evidence="2" id="KW-0812">Transmembrane</keyword>
<feature type="compositionally biased region" description="Low complexity" evidence="1">
    <location>
        <begin position="347"/>
        <end position="365"/>
    </location>
</feature>
<comment type="caution">
    <text evidence="3">The sequence shown here is derived from an EMBL/GenBank/DDBJ whole genome shotgun (WGS) entry which is preliminary data.</text>
</comment>
<proteinExistence type="predicted"/>
<evidence type="ECO:0000313" key="4">
    <source>
        <dbReference type="Proteomes" id="UP001595900"/>
    </source>
</evidence>
<feature type="transmembrane region" description="Helical" evidence="2">
    <location>
        <begin position="70"/>
        <end position="92"/>
    </location>
</feature>
<feature type="transmembrane region" description="Helical" evidence="2">
    <location>
        <begin position="224"/>
        <end position="245"/>
    </location>
</feature>
<feature type="compositionally biased region" description="Pro residues" evidence="1">
    <location>
        <begin position="481"/>
        <end position="511"/>
    </location>
</feature>
<feature type="compositionally biased region" description="Low complexity" evidence="1">
    <location>
        <begin position="327"/>
        <end position="337"/>
    </location>
</feature>
<dbReference type="RefSeq" id="WP_390231598.1">
    <property type="nucleotide sequence ID" value="NZ_JBHSCN010000017.1"/>
</dbReference>
<gene>
    <name evidence="3" type="ORF">ACFOYW_16715</name>
</gene>
<evidence type="ECO:0000313" key="3">
    <source>
        <dbReference type="EMBL" id="MFC4245013.1"/>
    </source>
</evidence>
<feature type="transmembrane region" description="Helical" evidence="2">
    <location>
        <begin position="104"/>
        <end position="127"/>
    </location>
</feature>
<feature type="compositionally biased region" description="Low complexity" evidence="1">
    <location>
        <begin position="372"/>
        <end position="422"/>
    </location>
</feature>
<name>A0ABV8QBG9_9MICO</name>
<dbReference type="EMBL" id="JBHSCN010000017">
    <property type="protein sequence ID" value="MFC4245013.1"/>
    <property type="molecule type" value="Genomic_DNA"/>
</dbReference>
<keyword evidence="4" id="KW-1185">Reference proteome</keyword>
<accession>A0ABV8QBG9</accession>
<feature type="transmembrane region" description="Helical" evidence="2">
    <location>
        <begin position="166"/>
        <end position="187"/>
    </location>
</feature>
<evidence type="ECO:0000256" key="1">
    <source>
        <dbReference type="SAM" id="MobiDB-lite"/>
    </source>
</evidence>
<evidence type="ECO:0000256" key="2">
    <source>
        <dbReference type="SAM" id="Phobius"/>
    </source>
</evidence>
<dbReference type="Proteomes" id="UP001595900">
    <property type="component" value="Unassembled WGS sequence"/>
</dbReference>
<feature type="region of interest" description="Disordered" evidence="1">
    <location>
        <begin position="305"/>
        <end position="511"/>
    </location>
</feature>
<organism evidence="3 4">
    <name type="scientific">Gryllotalpicola reticulitermitis</name>
    <dbReference type="NCBI Taxonomy" id="1184153"/>
    <lineage>
        <taxon>Bacteria</taxon>
        <taxon>Bacillati</taxon>
        <taxon>Actinomycetota</taxon>
        <taxon>Actinomycetes</taxon>
        <taxon>Micrococcales</taxon>
        <taxon>Microbacteriaceae</taxon>
        <taxon>Gryllotalpicola</taxon>
    </lineage>
</organism>
<feature type="compositionally biased region" description="Gly residues" evidence="1">
    <location>
        <begin position="423"/>
        <end position="432"/>
    </location>
</feature>
<feature type="compositionally biased region" description="Low complexity" evidence="1">
    <location>
        <begin position="433"/>
        <end position="460"/>
    </location>
</feature>
<feature type="transmembrane region" description="Helical" evidence="2">
    <location>
        <begin position="257"/>
        <end position="279"/>
    </location>
</feature>
<feature type="compositionally biased region" description="Pro residues" evidence="1">
    <location>
        <begin position="461"/>
        <end position="473"/>
    </location>
</feature>
<keyword evidence="2" id="KW-0472">Membrane</keyword>
<feature type="transmembrane region" description="Helical" evidence="2">
    <location>
        <begin position="194"/>
        <end position="212"/>
    </location>
</feature>
<reference evidence="4" key="1">
    <citation type="journal article" date="2019" name="Int. J. Syst. Evol. Microbiol.">
        <title>The Global Catalogue of Microorganisms (GCM) 10K type strain sequencing project: providing services to taxonomists for standard genome sequencing and annotation.</title>
        <authorList>
            <consortium name="The Broad Institute Genomics Platform"/>
            <consortium name="The Broad Institute Genome Sequencing Center for Infectious Disease"/>
            <person name="Wu L."/>
            <person name="Ma J."/>
        </authorList>
    </citation>
    <scope>NUCLEOTIDE SEQUENCE [LARGE SCALE GENOMIC DNA]</scope>
    <source>
        <strain evidence="4">CGMCC 1.10363</strain>
    </source>
</reference>